<dbReference type="AlphaFoldDB" id="A0ABC8UP34"/>
<evidence type="ECO:0000313" key="8">
    <source>
        <dbReference type="Proteomes" id="UP001642360"/>
    </source>
</evidence>
<keyword evidence="2 4" id="KW-0863">Zinc-finger</keyword>
<evidence type="ECO:0000259" key="6">
    <source>
        <dbReference type="PROSITE" id="PS51266"/>
    </source>
</evidence>
<evidence type="ECO:0000256" key="3">
    <source>
        <dbReference type="ARBA" id="ARBA00022833"/>
    </source>
</evidence>
<dbReference type="SUPFAM" id="SSF161219">
    <property type="entry name" value="CHY zinc finger-like"/>
    <property type="match status" value="1"/>
</dbReference>
<protein>
    <submittedName>
        <fullName evidence="7">Uncharacterized protein</fullName>
    </submittedName>
</protein>
<dbReference type="SUPFAM" id="SSF57850">
    <property type="entry name" value="RING/U-box"/>
    <property type="match status" value="1"/>
</dbReference>
<dbReference type="InterPro" id="IPR037274">
    <property type="entry name" value="Znf_CHY_sf"/>
</dbReference>
<evidence type="ECO:0000259" key="5">
    <source>
        <dbReference type="PROSITE" id="PS50089"/>
    </source>
</evidence>
<sequence>MGSEFEPQPTSFVGLEFFDKDESLMELGYGNFGCTHYRRRCKIRAPCCDEVFDCKHCHNEAKNTLEIDPLRRHDIPRHEVTKVICSLCSTEQDVQQYCISCGVCMGKFQKANTTATNVEYAELEARTISFIATNVCLGPGCCYSKSIKDTHHCVERAMHHNCPVCFEYLFETRKEITVLRCGHPIHLECVQEMEQHYRYKCPVCSKSICDMSKLWEKLDQEVAATPMPERYQNKMVSNANHVVLSPFCNQPAL</sequence>
<dbReference type="Pfam" id="PF14599">
    <property type="entry name" value="zinc_ribbon_6"/>
    <property type="match status" value="1"/>
</dbReference>
<evidence type="ECO:0000256" key="4">
    <source>
        <dbReference type="PROSITE-ProRule" id="PRU00601"/>
    </source>
</evidence>
<name>A0ABC8UP34_9AQUA</name>
<dbReference type="InterPro" id="IPR013083">
    <property type="entry name" value="Znf_RING/FYVE/PHD"/>
</dbReference>
<dbReference type="GO" id="GO:0008270">
    <property type="term" value="F:zinc ion binding"/>
    <property type="evidence" value="ECO:0007669"/>
    <property type="project" value="UniProtKB-KW"/>
</dbReference>
<dbReference type="Pfam" id="PF13639">
    <property type="entry name" value="zf-RING_2"/>
    <property type="match status" value="1"/>
</dbReference>
<reference evidence="7 8" key="1">
    <citation type="submission" date="2024-02" db="EMBL/GenBank/DDBJ databases">
        <authorList>
            <person name="Vignale AGUSTIN F."/>
            <person name="Sosa J E."/>
            <person name="Modenutti C."/>
        </authorList>
    </citation>
    <scope>NUCLEOTIDE SEQUENCE [LARGE SCALE GENOMIC DNA]</scope>
</reference>
<dbReference type="PANTHER" id="PTHR21319">
    <property type="entry name" value="RING FINGER AND CHY ZINC FINGER DOMAIN-CONTAINING PROTEIN 1"/>
    <property type="match status" value="1"/>
</dbReference>
<evidence type="ECO:0000313" key="7">
    <source>
        <dbReference type="EMBL" id="CAK9182822.1"/>
    </source>
</evidence>
<dbReference type="EMBL" id="CAUOFW020008447">
    <property type="protein sequence ID" value="CAK9182822.1"/>
    <property type="molecule type" value="Genomic_DNA"/>
</dbReference>
<dbReference type="PROSITE" id="PS51266">
    <property type="entry name" value="ZF_CHY"/>
    <property type="match status" value="1"/>
</dbReference>
<dbReference type="PANTHER" id="PTHR21319:SF58">
    <property type="entry name" value="E3 UBIQUITIN-PROTEIN LIGASE RZFP34"/>
    <property type="match status" value="1"/>
</dbReference>
<keyword evidence="3" id="KW-0862">Zinc</keyword>
<feature type="domain" description="CHY-type" evidence="6">
    <location>
        <begin position="27"/>
        <end position="103"/>
    </location>
</feature>
<keyword evidence="1" id="KW-0479">Metal-binding</keyword>
<dbReference type="CDD" id="cd16464">
    <property type="entry name" value="RING-H2_Pirh2-like"/>
    <property type="match status" value="1"/>
</dbReference>
<gene>
    <name evidence="7" type="ORF">ILEXP_LOCUS53044</name>
</gene>
<dbReference type="SMART" id="SM00184">
    <property type="entry name" value="RING"/>
    <property type="match status" value="1"/>
</dbReference>
<dbReference type="Pfam" id="PF05495">
    <property type="entry name" value="zf-CHY"/>
    <property type="match status" value="1"/>
</dbReference>
<proteinExistence type="predicted"/>
<feature type="domain" description="RING-type" evidence="5">
    <location>
        <begin position="162"/>
        <end position="205"/>
    </location>
</feature>
<keyword evidence="8" id="KW-1185">Reference proteome</keyword>
<evidence type="ECO:0000256" key="2">
    <source>
        <dbReference type="ARBA" id="ARBA00022771"/>
    </source>
</evidence>
<dbReference type="InterPro" id="IPR039512">
    <property type="entry name" value="RCHY1_zinc-ribbon"/>
</dbReference>
<dbReference type="Gene3D" id="3.30.40.10">
    <property type="entry name" value="Zinc/RING finger domain, C3HC4 (zinc finger)"/>
    <property type="match status" value="1"/>
</dbReference>
<dbReference type="PROSITE" id="PS50089">
    <property type="entry name" value="ZF_RING_2"/>
    <property type="match status" value="1"/>
</dbReference>
<organism evidence="7 8">
    <name type="scientific">Ilex paraguariensis</name>
    <name type="common">yerba mate</name>
    <dbReference type="NCBI Taxonomy" id="185542"/>
    <lineage>
        <taxon>Eukaryota</taxon>
        <taxon>Viridiplantae</taxon>
        <taxon>Streptophyta</taxon>
        <taxon>Embryophyta</taxon>
        <taxon>Tracheophyta</taxon>
        <taxon>Spermatophyta</taxon>
        <taxon>Magnoliopsida</taxon>
        <taxon>eudicotyledons</taxon>
        <taxon>Gunneridae</taxon>
        <taxon>Pentapetalae</taxon>
        <taxon>asterids</taxon>
        <taxon>campanulids</taxon>
        <taxon>Aquifoliales</taxon>
        <taxon>Aquifoliaceae</taxon>
        <taxon>Ilex</taxon>
    </lineage>
</organism>
<evidence type="ECO:0000256" key="1">
    <source>
        <dbReference type="ARBA" id="ARBA00022723"/>
    </source>
</evidence>
<comment type="caution">
    <text evidence="7">The sequence shown here is derived from an EMBL/GenBank/DDBJ whole genome shotgun (WGS) entry which is preliminary data.</text>
</comment>
<accession>A0ABC8UP34</accession>
<dbReference type="InterPro" id="IPR008913">
    <property type="entry name" value="Znf_CHY"/>
</dbReference>
<dbReference type="InterPro" id="IPR001841">
    <property type="entry name" value="Znf_RING"/>
</dbReference>
<dbReference type="Proteomes" id="UP001642360">
    <property type="component" value="Unassembled WGS sequence"/>
</dbReference>